<reference evidence="2 3" key="1">
    <citation type="journal article" date="2016" name="Mol. Biol. Evol.">
        <title>Comparative Genomics of Early-Diverging Mushroom-Forming Fungi Provides Insights into the Origins of Lignocellulose Decay Capabilities.</title>
        <authorList>
            <person name="Nagy L.G."/>
            <person name="Riley R."/>
            <person name="Tritt A."/>
            <person name="Adam C."/>
            <person name="Daum C."/>
            <person name="Floudas D."/>
            <person name="Sun H."/>
            <person name="Yadav J.S."/>
            <person name="Pangilinan J."/>
            <person name="Larsson K.H."/>
            <person name="Matsuura K."/>
            <person name="Barry K."/>
            <person name="Labutti K."/>
            <person name="Kuo R."/>
            <person name="Ohm R.A."/>
            <person name="Bhattacharya S.S."/>
            <person name="Shirouzu T."/>
            <person name="Yoshinaga Y."/>
            <person name="Martin F.M."/>
            <person name="Grigoriev I.V."/>
            <person name="Hibbett D.S."/>
        </authorList>
    </citation>
    <scope>NUCLEOTIDE SEQUENCE [LARGE SCALE GENOMIC DNA]</scope>
    <source>
        <strain evidence="2 3">HHB10207 ss-3</strain>
    </source>
</reference>
<dbReference type="AlphaFoldDB" id="A0A165YVA9"/>
<evidence type="ECO:0000313" key="2">
    <source>
        <dbReference type="EMBL" id="KZT33645.1"/>
    </source>
</evidence>
<evidence type="ECO:0000313" key="3">
    <source>
        <dbReference type="Proteomes" id="UP000076798"/>
    </source>
</evidence>
<keyword evidence="1" id="KW-0812">Transmembrane</keyword>
<keyword evidence="1" id="KW-0472">Membrane</keyword>
<keyword evidence="3" id="KW-1185">Reference proteome</keyword>
<organism evidence="2 3">
    <name type="scientific">Sistotremastrum suecicum HHB10207 ss-3</name>
    <dbReference type="NCBI Taxonomy" id="1314776"/>
    <lineage>
        <taxon>Eukaryota</taxon>
        <taxon>Fungi</taxon>
        <taxon>Dikarya</taxon>
        <taxon>Basidiomycota</taxon>
        <taxon>Agaricomycotina</taxon>
        <taxon>Agaricomycetes</taxon>
        <taxon>Sistotremastrales</taxon>
        <taxon>Sistotremastraceae</taxon>
        <taxon>Sistotremastrum</taxon>
    </lineage>
</organism>
<dbReference type="EMBL" id="KV428228">
    <property type="protein sequence ID" value="KZT33645.1"/>
    <property type="molecule type" value="Genomic_DNA"/>
</dbReference>
<proteinExistence type="predicted"/>
<feature type="transmembrane region" description="Helical" evidence="1">
    <location>
        <begin position="20"/>
        <end position="41"/>
    </location>
</feature>
<gene>
    <name evidence="2" type="ORF">SISSUDRAFT_395803</name>
</gene>
<protein>
    <submittedName>
        <fullName evidence="2">Uncharacterized protein</fullName>
    </submittedName>
</protein>
<dbReference type="Proteomes" id="UP000076798">
    <property type="component" value="Unassembled WGS sequence"/>
</dbReference>
<keyword evidence="1" id="KW-1133">Transmembrane helix</keyword>
<evidence type="ECO:0000256" key="1">
    <source>
        <dbReference type="SAM" id="Phobius"/>
    </source>
</evidence>
<accession>A0A165YVA9</accession>
<name>A0A165YVA9_9AGAM</name>
<sequence length="57" mass="6485">MSILVEEDTSDLRSKTRAVILINMSILVEEISLLAFPSAFLQRSRDGMEAGYPTRRR</sequence>